<evidence type="ECO:0000313" key="4">
    <source>
        <dbReference type="Proteomes" id="UP000008549"/>
    </source>
</evidence>
<accession>A8WJZ1</accession>
<dbReference type="PANTHER" id="PTHR22716">
    <property type="entry name" value="ETS CLASS TRANSCRIPTION FACTOR-RELATED-RELATED"/>
    <property type="match status" value="1"/>
</dbReference>
<feature type="domain" description="Lin-15A/B-like" evidence="2">
    <location>
        <begin position="777"/>
        <end position="895"/>
    </location>
</feature>
<feature type="region of interest" description="Disordered" evidence="1">
    <location>
        <begin position="1"/>
        <end position="62"/>
    </location>
</feature>
<evidence type="ECO:0000313" key="3">
    <source>
        <dbReference type="EMBL" id="CAP20784.1"/>
    </source>
</evidence>
<dbReference type="WormBase" id="CBG24096">
    <property type="protein sequence ID" value="CBP48589"/>
    <property type="gene ID" value="WBGene00042287"/>
</dbReference>
<reference evidence="3 4" key="1">
    <citation type="journal article" date="2003" name="PLoS Biol.">
        <title>The genome sequence of Caenorhabditis briggsae: a platform for comparative genomics.</title>
        <authorList>
            <person name="Stein L.D."/>
            <person name="Bao Z."/>
            <person name="Blasiar D."/>
            <person name="Blumenthal T."/>
            <person name="Brent M.R."/>
            <person name="Chen N."/>
            <person name="Chinwalla A."/>
            <person name="Clarke L."/>
            <person name="Clee C."/>
            <person name="Coghlan A."/>
            <person name="Coulson A."/>
            <person name="D'Eustachio P."/>
            <person name="Fitch D.H."/>
            <person name="Fulton L.A."/>
            <person name="Fulton R.E."/>
            <person name="Griffiths-Jones S."/>
            <person name="Harris T.W."/>
            <person name="Hillier L.W."/>
            <person name="Kamath R."/>
            <person name="Kuwabara P.E."/>
            <person name="Mardis E.R."/>
            <person name="Marra M.A."/>
            <person name="Miner T.L."/>
            <person name="Minx P."/>
            <person name="Mullikin J.C."/>
            <person name="Plumb R.W."/>
            <person name="Rogers J."/>
            <person name="Schein J.E."/>
            <person name="Sohrmann M."/>
            <person name="Spieth J."/>
            <person name="Stajich J.E."/>
            <person name="Wei C."/>
            <person name="Willey D."/>
            <person name="Wilson R.K."/>
            <person name="Durbin R."/>
            <person name="Waterston R.H."/>
        </authorList>
    </citation>
    <scope>NUCLEOTIDE SEQUENCE [LARGE SCALE GENOMIC DNA]</scope>
    <source>
        <strain evidence="3 4">AF16</strain>
    </source>
</reference>
<feature type="domain" description="Lin-15A/B-like" evidence="2">
    <location>
        <begin position="274"/>
        <end position="389"/>
    </location>
</feature>
<dbReference type="HOGENOM" id="CLU_270654_0_0_1"/>
<reference evidence="3 4" key="2">
    <citation type="journal article" date="2011" name="PLoS Genet.">
        <title>Caenorhabditis briggsae recombinant inbred line genotypes reveal inter-strain incompatibility and the evolution of recombination.</title>
        <authorList>
            <person name="Ross J.A."/>
            <person name="Koboldt D.C."/>
            <person name="Staisch J.E."/>
            <person name="Chamberlin H.M."/>
            <person name="Gupta B.P."/>
            <person name="Miller R.D."/>
            <person name="Baird S.E."/>
            <person name="Haag E.S."/>
        </authorList>
    </citation>
    <scope>NUCLEOTIDE SEQUENCE [LARGE SCALE GENOMIC DNA]</scope>
    <source>
        <strain evidence="3 4">AF16</strain>
    </source>
</reference>
<dbReference type="KEGG" id="cbr:CBG_24096"/>
<keyword evidence="4" id="KW-1185">Reference proteome</keyword>
<dbReference type="InterPro" id="IPR040129">
    <property type="entry name" value="Lin-15B-like"/>
</dbReference>
<name>A8WJZ1_CAEBR</name>
<dbReference type="GO" id="GO:0040027">
    <property type="term" value="P:negative regulation of vulval development"/>
    <property type="evidence" value="ECO:0007669"/>
    <property type="project" value="InterPro"/>
</dbReference>
<dbReference type="GO" id="GO:0005102">
    <property type="term" value="F:signaling receptor binding"/>
    <property type="evidence" value="ECO:0000318"/>
    <property type="project" value="GO_Central"/>
</dbReference>
<feature type="compositionally biased region" description="Acidic residues" evidence="1">
    <location>
        <begin position="13"/>
        <end position="27"/>
    </location>
</feature>
<feature type="compositionally biased region" description="Basic and acidic residues" evidence="1">
    <location>
        <begin position="34"/>
        <end position="46"/>
    </location>
</feature>
<dbReference type="OMA" id="CRTHVTE"/>
<dbReference type="CTD" id="8590078"/>
<gene>
    <name evidence="3 5" type="ORF">CBG24096</name>
    <name evidence="3" type="ORF">CBG_24096</name>
</gene>
<dbReference type="Proteomes" id="UP000008549">
    <property type="component" value="Unassembled WGS sequence"/>
</dbReference>
<evidence type="ECO:0000256" key="1">
    <source>
        <dbReference type="SAM" id="MobiDB-lite"/>
    </source>
</evidence>
<dbReference type="PANTHER" id="PTHR22716:SF1">
    <property type="entry name" value="ETS CLASS TRANSCRIPTION FACTOR-RELATED"/>
    <property type="match status" value="1"/>
</dbReference>
<dbReference type="RefSeq" id="XP_002648076.1">
    <property type="nucleotide sequence ID" value="XM_002648030.1"/>
</dbReference>
<proteinExistence type="predicted"/>
<dbReference type="InParanoid" id="A8WJZ1"/>
<evidence type="ECO:0000313" key="5">
    <source>
        <dbReference type="WormBase" id="CBG24096"/>
    </source>
</evidence>
<organism evidence="3 4">
    <name type="scientific">Caenorhabditis briggsae</name>
    <dbReference type="NCBI Taxonomy" id="6238"/>
    <lineage>
        <taxon>Eukaryota</taxon>
        <taxon>Metazoa</taxon>
        <taxon>Ecdysozoa</taxon>
        <taxon>Nematoda</taxon>
        <taxon>Chromadorea</taxon>
        <taxon>Rhabditida</taxon>
        <taxon>Rhabditina</taxon>
        <taxon>Rhabditomorpha</taxon>
        <taxon>Rhabditoidea</taxon>
        <taxon>Rhabditidae</taxon>
        <taxon>Peloderinae</taxon>
        <taxon>Caenorhabditis</taxon>
    </lineage>
</organism>
<evidence type="ECO:0000259" key="2">
    <source>
        <dbReference type="Pfam" id="PF25375"/>
    </source>
</evidence>
<feature type="domain" description="Lin-15A/B-like" evidence="2">
    <location>
        <begin position="518"/>
        <end position="624"/>
    </location>
</feature>
<dbReference type="InterPro" id="IPR057432">
    <property type="entry name" value="Lin-15A/B-like_dom"/>
</dbReference>
<sequence length="1202" mass="140426">MPRKKEQSQQDVANEDPNSEELMEQSDESIPIEPKQEESDVEVKEEPLEDNPFEQEPKQEVDEVTAEQLEMSVKEHSMGASIMRSWIIRSWCIPDFQKSRNQRRLSDSRKDTRVQLRIMEGMNEAVIKEEVIEETCNFTFKNGEYVEVKQEESEQKPEHLLKTEIRTEINDEFFENNNSGGFFEDVKPEPKESDSKIEKAFTEIGALSCKICQKRMPRKYLKWIISEDDKMLLSDIFKIEMFMEKNPTYVCVSHIQKIIDDNDGKVKKSRKLRRQNCQVCHILKNRSELYEIGSKNIRMMIMTGCILRGTHSIEQAKTYATIDTAITCYSHCKESIDMVFEYLGVGSIEEFSKCSTHAMSGLIDIMNEAVIKEEVIEEEHNFTFKNGEYVEAKQEEIEQKPEYLLEKEIKTERNDDFFENNYAGRFFEDVKQEPKESDSKIEKVCRTSSMMTCKICQSRMPRNLLKLIKTEDEKTVLSHIFNIEGLMEMNPMYVCVSHIQKIIDDYTGNLKKVSTSQRRYCHICRLPKELSKIHQFCSKGFRMVIIVGCILRGTHSYKQAISFMTTKKRVVTCHSHCKESIDMIFLHLGVRNIQEFRNSPAHAMDGLMEIVKNIDLNFTAEEIMNEAIVKEEVIEETCNFTFINGEYVEMKQEEIEQKPEYLLEQEIKLETNDDFFETNEPDEFCEDVKLEPKEIDSKIEKVSTRTTQGKCQICRKRMPRSHLTLIKSEDYKTVLSGMFKIEGSLEIKLPYVCVLHIRTIIDEYDGTFEKKDRKSRRQNCRVCELPKKRPELYEIASKNIRMVIMVGCILRGTHTVETALPYLENNRGFTCFSHCKDSIDAIFEYLGIRNLEGFSKCSTQKMDGLMELVKKIVSNFTVDQFLHTFHLLFVKKTKFPMNEAIVKEEVIEETCNFTFINGEYVEAKQEEIEQKPEYLLEQKIKTEIKDDFFEANEPDEYFEDVKLEPEEIDSTIDKVSTKTTMGKCEICQKIMPRSLLSLIKSEDYKTVLSENFKIEGSLEIKLPYVCVSHIQIIIDYYNGKLKSPSTQSEQLLRTFISKHKTLMQVNSKSFDKKGRKSRKQTCRVCHMPKTRKTELYEIASKNIRTVIMTGCILRGTHSVESAMPYIENNRGFTCFSHCKESIDMIFEYLGVRNIREFLKCPLLAMDKLMDIVKEIVSNFTLDQFLYAFNLLITKNKKFLSNL</sequence>
<dbReference type="AlphaFoldDB" id="A8WJZ1"/>
<protein>
    <submittedName>
        <fullName evidence="3">Protein CBG24096</fullName>
    </submittedName>
</protein>
<dbReference type="EMBL" id="HE601225">
    <property type="protein sequence ID" value="CAP20784.1"/>
    <property type="molecule type" value="Genomic_DNA"/>
</dbReference>
<feature type="domain" description="Lin-15A/B-like" evidence="2">
    <location>
        <begin position="1080"/>
        <end position="1198"/>
    </location>
</feature>
<dbReference type="GeneID" id="8590078"/>
<dbReference type="Pfam" id="PF25375">
    <property type="entry name" value="Lin-15B"/>
    <property type="match status" value="4"/>
</dbReference>